<dbReference type="OrthoDB" id="1434354at2759"/>
<dbReference type="EMBL" id="CAJVCH010243352">
    <property type="protein sequence ID" value="CAG7733122.1"/>
    <property type="molecule type" value="Genomic_DNA"/>
</dbReference>
<dbReference type="CDD" id="cd00170">
    <property type="entry name" value="SEC14"/>
    <property type="match status" value="1"/>
</dbReference>
<dbReference type="GO" id="GO:0005737">
    <property type="term" value="C:cytoplasm"/>
    <property type="evidence" value="ECO:0007669"/>
    <property type="project" value="TreeGrafter"/>
</dbReference>
<gene>
    <name evidence="3" type="ORF">AFUS01_LOCUS21587</name>
</gene>
<feature type="chain" id="PRO_5035318680" description="CRAL-TRIO domain-containing protein" evidence="1">
    <location>
        <begin position="20"/>
        <end position="263"/>
    </location>
</feature>
<evidence type="ECO:0000313" key="3">
    <source>
        <dbReference type="EMBL" id="CAG7733122.1"/>
    </source>
</evidence>
<dbReference type="Proteomes" id="UP000708208">
    <property type="component" value="Unassembled WGS sequence"/>
</dbReference>
<reference evidence="3" key="1">
    <citation type="submission" date="2021-06" db="EMBL/GenBank/DDBJ databases">
        <authorList>
            <person name="Hodson N. C."/>
            <person name="Mongue J. A."/>
            <person name="Jaron S. K."/>
        </authorList>
    </citation>
    <scope>NUCLEOTIDE SEQUENCE</scope>
</reference>
<keyword evidence="4" id="KW-1185">Reference proteome</keyword>
<feature type="domain" description="CRAL-TRIO" evidence="2">
    <location>
        <begin position="34"/>
        <end position="208"/>
    </location>
</feature>
<feature type="signal peptide" evidence="1">
    <location>
        <begin position="1"/>
        <end position="19"/>
    </location>
</feature>
<dbReference type="PROSITE" id="PS50191">
    <property type="entry name" value="CRAL_TRIO"/>
    <property type="match status" value="1"/>
</dbReference>
<evidence type="ECO:0000259" key="2">
    <source>
        <dbReference type="PROSITE" id="PS50191"/>
    </source>
</evidence>
<name>A0A8J2K6C6_9HEXA</name>
<dbReference type="PANTHER" id="PTHR23324">
    <property type="entry name" value="SEC14 RELATED PROTEIN"/>
    <property type="match status" value="1"/>
</dbReference>
<dbReference type="PANTHER" id="PTHR23324:SF83">
    <property type="entry name" value="SEC14-LIKE PROTEIN 2"/>
    <property type="match status" value="1"/>
</dbReference>
<protein>
    <recommendedName>
        <fullName evidence="2">CRAL-TRIO domain-containing protein</fullName>
    </recommendedName>
</protein>
<evidence type="ECO:0000256" key="1">
    <source>
        <dbReference type="SAM" id="SignalP"/>
    </source>
</evidence>
<dbReference type="InterPro" id="IPR001251">
    <property type="entry name" value="CRAL-TRIO_dom"/>
</dbReference>
<comment type="caution">
    <text evidence="3">The sequence shown here is derived from an EMBL/GenBank/DDBJ whole genome shotgun (WGS) entry which is preliminary data.</text>
</comment>
<keyword evidence="1" id="KW-0732">Signal</keyword>
<evidence type="ECO:0000313" key="4">
    <source>
        <dbReference type="Proteomes" id="UP000708208"/>
    </source>
</evidence>
<dbReference type="InterPro" id="IPR051064">
    <property type="entry name" value="SEC14/CRAL-TRIO_domain"/>
</dbReference>
<sequence length="263" mass="29654">MRAVFIFAVFLAIVLHIQGKPVETTEQELENWEAPVEIQTQLRYYLSGYDEQGRPVWIFEVGKYPFLRLLNKGPETVAIMEKYFEQAGLRIIKSSATRNPANGQINVIFDFEGAQIRQVTNPRTISFIVEFIKKIGVPEGDTGVNVALINVNPAMKSVLKIAQKGFGQLADKLVILGRDKSEWENTFLKMIPADQLPEWYGGSRDFKPVKVYGHSGIRGDIKINVRNVTLKPLPANSFVRHGPVAWNATSQRHTNSSEFRLPG</sequence>
<accession>A0A8J2K6C6</accession>
<organism evidence="3 4">
    <name type="scientific">Allacma fusca</name>
    <dbReference type="NCBI Taxonomy" id="39272"/>
    <lineage>
        <taxon>Eukaryota</taxon>
        <taxon>Metazoa</taxon>
        <taxon>Ecdysozoa</taxon>
        <taxon>Arthropoda</taxon>
        <taxon>Hexapoda</taxon>
        <taxon>Collembola</taxon>
        <taxon>Symphypleona</taxon>
        <taxon>Sminthuridae</taxon>
        <taxon>Allacma</taxon>
    </lineage>
</organism>
<dbReference type="AlphaFoldDB" id="A0A8J2K6C6"/>
<proteinExistence type="predicted"/>
<dbReference type="Pfam" id="PF00650">
    <property type="entry name" value="CRAL_TRIO"/>
    <property type="match status" value="1"/>
</dbReference>